<name>A0A3E2CB62_GARVA</name>
<dbReference type="EMBL" id="NNRU01000003">
    <property type="protein sequence ID" value="RFT28926.1"/>
    <property type="molecule type" value="Genomic_DNA"/>
</dbReference>
<gene>
    <name evidence="1" type="ORF">CG405_03845</name>
</gene>
<dbReference type="Proteomes" id="UP000258379">
    <property type="component" value="Unassembled WGS sequence"/>
</dbReference>
<dbReference type="AlphaFoldDB" id="A0A3E2CB62"/>
<reference evidence="1 2" key="1">
    <citation type="submission" date="2017-07" db="EMBL/GenBank/DDBJ databases">
        <title>A comparative genomics approach to explaining the enigmatic role of Gardnerella vaginalis in the vaginal microbiome.</title>
        <authorList>
            <person name="Vancuren S.J."/>
            <person name="Hill J.E."/>
        </authorList>
    </citation>
    <scope>NUCLEOTIDE SEQUENCE [LARGE SCALE GENOMIC DNA]</scope>
    <source>
        <strain evidence="1 2">WP023</strain>
    </source>
</reference>
<comment type="caution">
    <text evidence="1">The sequence shown here is derived from an EMBL/GenBank/DDBJ whole genome shotgun (WGS) entry which is preliminary data.</text>
</comment>
<protein>
    <submittedName>
        <fullName evidence="1">Uncharacterized protein</fullName>
    </submittedName>
</protein>
<proteinExistence type="predicted"/>
<evidence type="ECO:0000313" key="2">
    <source>
        <dbReference type="Proteomes" id="UP000258379"/>
    </source>
</evidence>
<organism evidence="1 2">
    <name type="scientific">Gardnerella vaginalis</name>
    <dbReference type="NCBI Taxonomy" id="2702"/>
    <lineage>
        <taxon>Bacteria</taxon>
        <taxon>Bacillati</taxon>
        <taxon>Actinomycetota</taxon>
        <taxon>Actinomycetes</taxon>
        <taxon>Bifidobacteriales</taxon>
        <taxon>Bifidobacteriaceae</taxon>
        <taxon>Gardnerella</taxon>
    </lineage>
</organism>
<evidence type="ECO:0000313" key="1">
    <source>
        <dbReference type="EMBL" id="RFT28926.1"/>
    </source>
</evidence>
<sequence length="110" mass="11607">MRVPTYFCRSSVDKSSSIRWSKCTALSSPSITGYPSTITDPSAEYIVGHAGPTSASGTILDACKPSGRRPAVADSWSIPRFLESVYADLTTPNGISQAVSHVVSQADLLA</sequence>
<feature type="non-terminal residue" evidence="1">
    <location>
        <position position="110"/>
    </location>
</feature>
<accession>A0A3E2CB62</accession>